<evidence type="ECO:0000313" key="2">
    <source>
        <dbReference type="Proteomes" id="UP001283361"/>
    </source>
</evidence>
<sequence length="81" mass="9207">MPTWTYGVTLDLEFPHRLQLGPRSRKNYGVKGKQRGKSGGVQSRLCILHSKAAVGSQLVFIESRRFFVARLFVQPLLVLHQ</sequence>
<dbReference type="EMBL" id="JAWDGP010001105">
    <property type="protein sequence ID" value="KAK3794570.1"/>
    <property type="molecule type" value="Genomic_DNA"/>
</dbReference>
<protein>
    <submittedName>
        <fullName evidence="1">Uncharacterized protein</fullName>
    </submittedName>
</protein>
<keyword evidence="2" id="KW-1185">Reference proteome</keyword>
<dbReference type="Proteomes" id="UP001283361">
    <property type="component" value="Unassembled WGS sequence"/>
</dbReference>
<evidence type="ECO:0000313" key="1">
    <source>
        <dbReference type="EMBL" id="KAK3794570.1"/>
    </source>
</evidence>
<gene>
    <name evidence="1" type="ORF">RRG08_003719</name>
</gene>
<reference evidence="1" key="1">
    <citation type="journal article" date="2023" name="G3 (Bethesda)">
        <title>A reference genome for the long-term kleptoplast-retaining sea slug Elysia crispata morphotype clarki.</title>
        <authorList>
            <person name="Eastman K.E."/>
            <person name="Pendleton A.L."/>
            <person name="Shaikh M.A."/>
            <person name="Suttiyut T."/>
            <person name="Ogas R."/>
            <person name="Tomko P."/>
            <person name="Gavelis G."/>
            <person name="Widhalm J.R."/>
            <person name="Wisecaver J.H."/>
        </authorList>
    </citation>
    <scope>NUCLEOTIDE SEQUENCE</scope>
    <source>
        <strain evidence="1">ECLA1</strain>
    </source>
</reference>
<proteinExistence type="predicted"/>
<organism evidence="1 2">
    <name type="scientific">Elysia crispata</name>
    <name type="common">lettuce slug</name>
    <dbReference type="NCBI Taxonomy" id="231223"/>
    <lineage>
        <taxon>Eukaryota</taxon>
        <taxon>Metazoa</taxon>
        <taxon>Spiralia</taxon>
        <taxon>Lophotrochozoa</taxon>
        <taxon>Mollusca</taxon>
        <taxon>Gastropoda</taxon>
        <taxon>Heterobranchia</taxon>
        <taxon>Euthyneura</taxon>
        <taxon>Panpulmonata</taxon>
        <taxon>Sacoglossa</taxon>
        <taxon>Placobranchoidea</taxon>
        <taxon>Plakobranchidae</taxon>
        <taxon>Elysia</taxon>
    </lineage>
</organism>
<name>A0AAE1AV38_9GAST</name>
<comment type="caution">
    <text evidence="1">The sequence shown here is derived from an EMBL/GenBank/DDBJ whole genome shotgun (WGS) entry which is preliminary data.</text>
</comment>
<accession>A0AAE1AV38</accession>
<dbReference type="AlphaFoldDB" id="A0AAE1AV38"/>